<dbReference type="GO" id="GO:0003677">
    <property type="term" value="F:DNA binding"/>
    <property type="evidence" value="ECO:0007669"/>
    <property type="project" value="UniProtKB-KW"/>
</dbReference>
<keyword evidence="2" id="KW-0862">Zinc</keyword>
<dbReference type="PANTHER" id="PTHR36206">
    <property type="entry name" value="ASPERCRYPTIN BIOSYNTHESIS CLUSTER-SPECIFIC TRANSCRIPTION REGULATOR ATNN-RELATED"/>
    <property type="match status" value="1"/>
</dbReference>
<keyword evidence="4" id="KW-0238">DNA-binding</keyword>
<sequence length="440" mass="48603">MPNVTGYFATGFWPEIVERMSKSELAIEYALSALGAVHSYTIERQATCLSSMSVYGAHDSLHQVALQQYNSAITQLAQIMAINRADGTETILTCCYLFVCIETLFGNIASAVGHAQAGLKVYRDWSASIPPTSVQCSLDTSLSNPRYCVWKVAAELEIMLYDLVNLHPASASPLFEEEFNVLQTENLIFHSLEQVSCALLYLRRRLKRLLVALSHCQLDASTFVPEHIATQHRELAELQKAFETPYHQCMAAIPPEDVDREVLVLQIFYLAQMAIHGSLFGYLDARTLTRHFEDLLDTAEMILRTIPTSEASPKSTVTSSSGSPVLDKKAGSYSQLTTFAGEGTQTHSYYATHVPSFVLCSETVSCILHTAVAAPTLFLRQRAVALLHGANTVEGIWNSHTVGRIGEKLLEAERMGTAQAAFPFMNCSLSHLMDMHIKEA</sequence>
<name>A0A8H3EHJ4_9LECA</name>
<evidence type="ECO:0000256" key="3">
    <source>
        <dbReference type="ARBA" id="ARBA00023015"/>
    </source>
</evidence>
<evidence type="ECO:0000256" key="4">
    <source>
        <dbReference type="ARBA" id="ARBA00023125"/>
    </source>
</evidence>
<gene>
    <name evidence="7" type="ORF">GOMPHAMPRED_004956</name>
</gene>
<accession>A0A8H3EHJ4</accession>
<dbReference type="GO" id="GO:0046872">
    <property type="term" value="F:metal ion binding"/>
    <property type="evidence" value="ECO:0007669"/>
    <property type="project" value="UniProtKB-KW"/>
</dbReference>
<organism evidence="7 8">
    <name type="scientific">Gomphillus americanus</name>
    <dbReference type="NCBI Taxonomy" id="1940652"/>
    <lineage>
        <taxon>Eukaryota</taxon>
        <taxon>Fungi</taxon>
        <taxon>Dikarya</taxon>
        <taxon>Ascomycota</taxon>
        <taxon>Pezizomycotina</taxon>
        <taxon>Lecanoromycetes</taxon>
        <taxon>OSLEUM clade</taxon>
        <taxon>Ostropomycetidae</taxon>
        <taxon>Ostropales</taxon>
        <taxon>Graphidaceae</taxon>
        <taxon>Gomphilloideae</taxon>
        <taxon>Gomphillus</taxon>
    </lineage>
</organism>
<evidence type="ECO:0000256" key="6">
    <source>
        <dbReference type="ARBA" id="ARBA00023242"/>
    </source>
</evidence>
<keyword evidence="5" id="KW-0804">Transcription</keyword>
<evidence type="ECO:0000313" key="8">
    <source>
        <dbReference type="Proteomes" id="UP000664169"/>
    </source>
</evidence>
<comment type="caution">
    <text evidence="7">The sequence shown here is derived from an EMBL/GenBank/DDBJ whole genome shotgun (WGS) entry which is preliminary data.</text>
</comment>
<evidence type="ECO:0000256" key="1">
    <source>
        <dbReference type="ARBA" id="ARBA00022723"/>
    </source>
</evidence>
<keyword evidence="3" id="KW-0805">Transcription regulation</keyword>
<proteinExistence type="predicted"/>
<dbReference type="AlphaFoldDB" id="A0A8H3EHJ4"/>
<dbReference type="InterPro" id="IPR052360">
    <property type="entry name" value="Transcr_Regulatory_Proteins"/>
</dbReference>
<keyword evidence="6" id="KW-0539">Nucleus</keyword>
<keyword evidence="8" id="KW-1185">Reference proteome</keyword>
<reference evidence="7" key="1">
    <citation type="submission" date="2021-03" db="EMBL/GenBank/DDBJ databases">
        <authorList>
            <person name="Tagirdzhanova G."/>
        </authorList>
    </citation>
    <scope>NUCLEOTIDE SEQUENCE</scope>
</reference>
<dbReference type="Proteomes" id="UP000664169">
    <property type="component" value="Unassembled WGS sequence"/>
</dbReference>
<evidence type="ECO:0000313" key="7">
    <source>
        <dbReference type="EMBL" id="CAF9906871.1"/>
    </source>
</evidence>
<protein>
    <submittedName>
        <fullName evidence="7">Uncharacterized protein</fullName>
    </submittedName>
</protein>
<keyword evidence="1" id="KW-0479">Metal-binding</keyword>
<evidence type="ECO:0000256" key="2">
    <source>
        <dbReference type="ARBA" id="ARBA00022833"/>
    </source>
</evidence>
<dbReference type="EMBL" id="CAJPDQ010000003">
    <property type="protein sequence ID" value="CAF9906871.1"/>
    <property type="molecule type" value="Genomic_DNA"/>
</dbReference>
<evidence type="ECO:0000256" key="5">
    <source>
        <dbReference type="ARBA" id="ARBA00023163"/>
    </source>
</evidence>
<dbReference type="PANTHER" id="PTHR36206:SF12">
    <property type="entry name" value="ASPERCRYPTIN BIOSYNTHESIS CLUSTER-SPECIFIC TRANSCRIPTION REGULATOR ATNN-RELATED"/>
    <property type="match status" value="1"/>
</dbReference>
<dbReference type="OrthoDB" id="2593732at2759"/>